<dbReference type="AlphaFoldDB" id="A0A3D9BKM3"/>
<protein>
    <recommendedName>
        <fullName evidence="4">Lipocalin-like domain-containing protein</fullName>
    </recommendedName>
</protein>
<evidence type="ECO:0000313" key="3">
    <source>
        <dbReference type="Proteomes" id="UP000256512"/>
    </source>
</evidence>
<sequence length="137" mass="15522">MFNTNNFTMKTKFSVITLCVIGLSSILSCSHQLVGTWNVDKYETVSLDQQGISLSNIGTITFQGNYKGEKHIQYKVLGIQRNDNLGFDWAANENYVSIKNGGAEFSKTWIILESKRNIQRWKSTDGNNQVQILHLSK</sequence>
<reference evidence="2 3" key="1">
    <citation type="journal article" date="2006" name="Int. J. Syst. Evol. Microbiol.">
        <title>Chryseobacterium piscium sp. nov., isolated from fish of the South Atlantic Ocean off South Africa.</title>
        <authorList>
            <person name="de Beer H."/>
            <person name="Hugo C.J."/>
            <person name="Jooste P.J."/>
            <person name="Vancanneyt M."/>
            <person name="Coenye T."/>
            <person name="Vandamme P."/>
        </authorList>
    </citation>
    <scope>NUCLEOTIDE SEQUENCE [LARGE SCALE GENOMIC DNA]</scope>
    <source>
        <strain evidence="2 3">CCUG 51923</strain>
    </source>
</reference>
<accession>A0A3D9BKM3</accession>
<keyword evidence="1" id="KW-0732">Signal</keyword>
<evidence type="ECO:0008006" key="4">
    <source>
        <dbReference type="Google" id="ProtNLM"/>
    </source>
</evidence>
<organism evidence="2 3">
    <name type="scientific">Chryseobacterium piscium</name>
    <dbReference type="NCBI Taxonomy" id="333702"/>
    <lineage>
        <taxon>Bacteria</taxon>
        <taxon>Pseudomonadati</taxon>
        <taxon>Bacteroidota</taxon>
        <taxon>Flavobacteriia</taxon>
        <taxon>Flavobacteriales</taxon>
        <taxon>Weeksellaceae</taxon>
        <taxon>Chryseobacterium group</taxon>
        <taxon>Chryseobacterium</taxon>
    </lineage>
</organism>
<dbReference type="EMBL" id="QNVS01000031">
    <property type="protein sequence ID" value="REC54064.1"/>
    <property type="molecule type" value="Genomic_DNA"/>
</dbReference>
<comment type="caution">
    <text evidence="2">The sequence shown here is derived from an EMBL/GenBank/DDBJ whole genome shotgun (WGS) entry which is preliminary data.</text>
</comment>
<proteinExistence type="predicted"/>
<name>A0A3D9BKM3_9FLAO</name>
<gene>
    <name evidence="2" type="ORF">DRF62_11075</name>
</gene>
<feature type="chain" id="PRO_5017535003" description="Lipocalin-like domain-containing protein" evidence="1">
    <location>
        <begin position="30"/>
        <end position="137"/>
    </location>
</feature>
<dbReference type="Proteomes" id="UP000256512">
    <property type="component" value="Unassembled WGS sequence"/>
</dbReference>
<evidence type="ECO:0000256" key="1">
    <source>
        <dbReference type="SAM" id="SignalP"/>
    </source>
</evidence>
<keyword evidence="3" id="KW-1185">Reference proteome</keyword>
<evidence type="ECO:0000313" key="2">
    <source>
        <dbReference type="EMBL" id="REC54064.1"/>
    </source>
</evidence>
<feature type="signal peptide" evidence="1">
    <location>
        <begin position="1"/>
        <end position="29"/>
    </location>
</feature>